<dbReference type="PANTHER" id="PTHR46889">
    <property type="entry name" value="TRANSPOSASE INSF FOR INSERTION SEQUENCE IS3B-RELATED"/>
    <property type="match status" value="1"/>
</dbReference>
<dbReference type="PROSITE" id="PS50994">
    <property type="entry name" value="INTEGRASE"/>
    <property type="match status" value="1"/>
</dbReference>
<feature type="domain" description="Integrase catalytic" evidence="1">
    <location>
        <begin position="157"/>
        <end position="333"/>
    </location>
</feature>
<sequence>MNKKPRKPGSGRPKKVKETEINWDIFSRDDLIEIAKRYRELTKDKPKNEKAKEAANLNIASYKLAILFTLCRQTVSKHKKNNNISSAKHKEIKHQEVIIQSFKQNRCKFGRQKLKYFILHTYNIDINERTLGRYMNSLGLFCNVRKKRKIKESKDTSVNMPNIVDRDYNDKNNRNIYATDVTYLPATKDSVNNHVYLSVIIKHKTKEIVGFALSKFNDANLIYKTFENIHFEDNFILQADHCSTYTSQTFSNFIQNQGGLISLSGIGNSLDNRVVEYWFSNLKTELIRDINVREISIKELENIIADYIEWYNKERIQSCLNWKTPYTYGMELSELINC</sequence>
<dbReference type="Proteomes" id="UP001237011">
    <property type="component" value="Chromosome"/>
</dbReference>
<dbReference type="Gene3D" id="3.30.420.10">
    <property type="entry name" value="Ribonuclease H-like superfamily/Ribonuclease H"/>
    <property type="match status" value="1"/>
</dbReference>
<keyword evidence="3" id="KW-1185">Reference proteome</keyword>
<evidence type="ECO:0000313" key="3">
    <source>
        <dbReference type="Proteomes" id="UP001237011"/>
    </source>
</evidence>
<dbReference type="InterPro" id="IPR036397">
    <property type="entry name" value="RNaseH_sf"/>
</dbReference>
<dbReference type="InterPro" id="IPR050900">
    <property type="entry name" value="Transposase_IS3/IS150/IS904"/>
</dbReference>
<evidence type="ECO:0000259" key="1">
    <source>
        <dbReference type="PROSITE" id="PS50994"/>
    </source>
</evidence>
<dbReference type="Pfam" id="PF13333">
    <property type="entry name" value="rve_2"/>
    <property type="match status" value="1"/>
</dbReference>
<dbReference type="RefSeq" id="WP_305938365.1">
    <property type="nucleotide sequence ID" value="NZ_CP132191.1"/>
</dbReference>
<dbReference type="PANTHER" id="PTHR46889:SF5">
    <property type="entry name" value="INTEGRASE PROTEIN"/>
    <property type="match status" value="1"/>
</dbReference>
<dbReference type="EMBL" id="CP132191">
    <property type="protein sequence ID" value="WLP85943.1"/>
    <property type="molecule type" value="Genomic_DNA"/>
</dbReference>
<dbReference type="InterPro" id="IPR001584">
    <property type="entry name" value="Integrase_cat-core"/>
</dbReference>
<organism evidence="2 3">
    <name type="scientific">Mycoplasma seminis</name>
    <dbReference type="NCBI Taxonomy" id="512749"/>
    <lineage>
        <taxon>Bacteria</taxon>
        <taxon>Bacillati</taxon>
        <taxon>Mycoplasmatota</taxon>
        <taxon>Mollicutes</taxon>
        <taxon>Mycoplasmataceae</taxon>
        <taxon>Mycoplasma</taxon>
    </lineage>
</organism>
<name>A0ABY9HBF6_9MOLU</name>
<reference evidence="2" key="1">
    <citation type="submission" date="2023-08" db="EMBL/GenBank/DDBJ databases">
        <title>Complete genome sequence of Mycoplasma seminis 2200.</title>
        <authorList>
            <person name="Spergser J."/>
        </authorList>
    </citation>
    <scope>NUCLEOTIDE SEQUENCE [LARGE SCALE GENOMIC DNA]</scope>
    <source>
        <strain evidence="2">2200</strain>
    </source>
</reference>
<dbReference type="SUPFAM" id="SSF53098">
    <property type="entry name" value="Ribonuclease H-like"/>
    <property type="match status" value="1"/>
</dbReference>
<evidence type="ECO:0000313" key="2">
    <source>
        <dbReference type="EMBL" id="WLP85943.1"/>
    </source>
</evidence>
<dbReference type="InterPro" id="IPR012337">
    <property type="entry name" value="RNaseH-like_sf"/>
</dbReference>
<proteinExistence type="predicted"/>
<accession>A0ABY9HBF6</accession>
<gene>
    <name evidence="2" type="ORF">Q8852_02250</name>
</gene>
<protein>
    <submittedName>
        <fullName evidence="2">IS3 family transposase</fullName>
    </submittedName>
</protein>